<dbReference type="AlphaFoldDB" id="A0A0L0ENP7"/>
<reference evidence="3" key="1">
    <citation type="submission" date="2015-07" db="EMBL/GenBank/DDBJ databases">
        <title>Draft genome sequence of a Pseudoalteromonas rubra strain, OCN096, isolated from Kaneohe Bay, Oahu, Hawaii.</title>
        <authorList>
            <person name="Beurmann S."/>
            <person name="Ushijima B."/>
            <person name="Belcaid M."/>
            <person name="Callahan S.M."/>
            <person name="Aeby G.S."/>
        </authorList>
    </citation>
    <scope>NUCLEOTIDE SEQUENCE [LARGE SCALE GENOMIC DNA]</scope>
    <source>
        <strain evidence="3">OCN096</strain>
    </source>
</reference>
<keyword evidence="1" id="KW-0732">Signal</keyword>
<gene>
    <name evidence="2" type="ORF">AC626_19445</name>
</gene>
<dbReference type="GO" id="GO:0008237">
    <property type="term" value="F:metallopeptidase activity"/>
    <property type="evidence" value="ECO:0007669"/>
    <property type="project" value="InterPro"/>
</dbReference>
<name>A0A0L0ENP7_9GAMM</name>
<feature type="signal peptide" evidence="1">
    <location>
        <begin position="1"/>
        <end position="22"/>
    </location>
</feature>
<evidence type="ECO:0000256" key="1">
    <source>
        <dbReference type="SAM" id="SignalP"/>
    </source>
</evidence>
<sequence length="487" mass="53462">MNLVKHTWCIPLLVLLNGPAIAAQLEDKCATSAPFTGRTLQDGETVCLPASSRTYLSVANLDNYDNVAISTAYGTGDLSLYARSGGWPRLDGSDPSSSTPGNQECIVLKRPASYWGYITLDGSHSGSSIVVDLGATTCRTTDTTEPPTEPPGGNDGYPYDHVNIQVYRFQFSDTPLTWPTMESDLQGVTTYYDQQSYGRFNVTYDTSTPVIHINQPKSTYDNDFHGWTALWKSKISALGVDPDAPGNAQVVMMVAPQVGNFNSSAAPPSISLYHHTTGVIAHELGHALGLRHAKALEAGPGKVIGVGDYDTESLNYGNVYSMMGMGAHSLQAYNLLYKHFFGWLTDSEVPVINASGTYRIYAFDQAANNQGYIGLRLKSGNGKYTYWLEYRTSHDRYTDTQNGVLINLQGYFENETDERFWKTTSYLLDMTPGSKTPGWWGDDQTDSELIIGQSYTDHWGGFTITPTRKGGTVGTPDAWIEVQVELK</sequence>
<evidence type="ECO:0000313" key="2">
    <source>
        <dbReference type="EMBL" id="KNC66039.1"/>
    </source>
</evidence>
<protein>
    <submittedName>
        <fullName evidence="2">Collagenase</fullName>
    </submittedName>
</protein>
<dbReference type="InterPro" id="IPR024079">
    <property type="entry name" value="MetalloPept_cat_dom_sf"/>
</dbReference>
<dbReference type="EMBL" id="LFZX01000196">
    <property type="protein sequence ID" value="KNC66039.1"/>
    <property type="molecule type" value="Genomic_DNA"/>
</dbReference>
<proteinExistence type="predicted"/>
<feature type="chain" id="PRO_5005538092" evidence="1">
    <location>
        <begin position="23"/>
        <end position="487"/>
    </location>
</feature>
<dbReference type="OrthoDB" id="5904383at2"/>
<dbReference type="Proteomes" id="UP000036850">
    <property type="component" value="Unassembled WGS sequence"/>
</dbReference>
<dbReference type="PATRIC" id="fig|43658.6.peg.1551"/>
<comment type="caution">
    <text evidence="2">The sequence shown here is derived from an EMBL/GenBank/DDBJ whole genome shotgun (WGS) entry which is preliminary data.</text>
</comment>
<accession>A0A0L0ENP7</accession>
<dbReference type="Gene3D" id="2.60.120.380">
    <property type="match status" value="1"/>
</dbReference>
<organism evidence="2 3">
    <name type="scientific">Pseudoalteromonas rubra</name>
    <dbReference type="NCBI Taxonomy" id="43658"/>
    <lineage>
        <taxon>Bacteria</taxon>
        <taxon>Pseudomonadati</taxon>
        <taxon>Pseudomonadota</taxon>
        <taxon>Gammaproteobacteria</taxon>
        <taxon>Alteromonadales</taxon>
        <taxon>Pseudoalteromonadaceae</taxon>
        <taxon>Pseudoalteromonas</taxon>
    </lineage>
</organism>
<evidence type="ECO:0000313" key="3">
    <source>
        <dbReference type="Proteomes" id="UP000036850"/>
    </source>
</evidence>
<dbReference type="Gene3D" id="3.40.390.10">
    <property type="entry name" value="Collagenase (Catalytic Domain)"/>
    <property type="match status" value="1"/>
</dbReference>
<dbReference type="SUPFAM" id="SSF55486">
    <property type="entry name" value="Metalloproteases ('zincins'), catalytic domain"/>
    <property type="match status" value="1"/>
</dbReference>